<protein>
    <submittedName>
        <fullName evidence="8">PDZ domain-containing protein</fullName>
    </submittedName>
</protein>
<dbReference type="GO" id="GO:0006508">
    <property type="term" value="P:proteolysis"/>
    <property type="evidence" value="ECO:0007669"/>
    <property type="project" value="UniProtKB-KW"/>
</dbReference>
<dbReference type="InterPro" id="IPR004447">
    <property type="entry name" value="Peptidase_S41A"/>
</dbReference>
<name>A0A4Q5LT63_9BACT</name>
<gene>
    <name evidence="8" type="ORF">EWM59_25290</name>
</gene>
<evidence type="ECO:0000256" key="3">
    <source>
        <dbReference type="ARBA" id="ARBA00022801"/>
    </source>
</evidence>
<dbReference type="AlphaFoldDB" id="A0A4Q5LT63"/>
<dbReference type="InterPro" id="IPR041489">
    <property type="entry name" value="PDZ_6"/>
</dbReference>
<proteinExistence type="inferred from homology"/>
<dbReference type="Gene3D" id="3.30.750.44">
    <property type="match status" value="1"/>
</dbReference>
<dbReference type="InterPro" id="IPR036034">
    <property type="entry name" value="PDZ_sf"/>
</dbReference>
<dbReference type="Gene3D" id="2.30.42.10">
    <property type="match status" value="1"/>
</dbReference>
<evidence type="ECO:0000256" key="1">
    <source>
        <dbReference type="ARBA" id="ARBA00009179"/>
    </source>
</evidence>
<keyword evidence="9" id="KW-1185">Reference proteome</keyword>
<organism evidence="8 9">
    <name type="scientific">Emticicia agri</name>
    <dbReference type="NCBI Taxonomy" id="2492393"/>
    <lineage>
        <taxon>Bacteria</taxon>
        <taxon>Pseudomonadati</taxon>
        <taxon>Bacteroidota</taxon>
        <taxon>Cytophagia</taxon>
        <taxon>Cytophagales</taxon>
        <taxon>Leadbetterellaceae</taxon>
        <taxon>Emticicia</taxon>
    </lineage>
</organism>
<dbReference type="Pfam" id="PF17820">
    <property type="entry name" value="PDZ_6"/>
    <property type="match status" value="1"/>
</dbReference>
<dbReference type="GO" id="GO:0008236">
    <property type="term" value="F:serine-type peptidase activity"/>
    <property type="evidence" value="ECO:0007669"/>
    <property type="project" value="UniProtKB-KW"/>
</dbReference>
<dbReference type="Pfam" id="PF03572">
    <property type="entry name" value="Peptidase_S41"/>
    <property type="match status" value="1"/>
</dbReference>
<dbReference type="GO" id="GO:0007165">
    <property type="term" value="P:signal transduction"/>
    <property type="evidence" value="ECO:0007669"/>
    <property type="project" value="TreeGrafter"/>
</dbReference>
<dbReference type="RefSeq" id="WP_130024026.1">
    <property type="nucleotide sequence ID" value="NZ_SEWF01000071.1"/>
</dbReference>
<evidence type="ECO:0000256" key="6">
    <source>
        <dbReference type="SAM" id="Coils"/>
    </source>
</evidence>
<dbReference type="InterPro" id="IPR005151">
    <property type="entry name" value="Tail-specific_protease"/>
</dbReference>
<dbReference type="GO" id="GO:0004175">
    <property type="term" value="F:endopeptidase activity"/>
    <property type="evidence" value="ECO:0007669"/>
    <property type="project" value="TreeGrafter"/>
</dbReference>
<evidence type="ECO:0000259" key="7">
    <source>
        <dbReference type="PROSITE" id="PS50106"/>
    </source>
</evidence>
<dbReference type="GO" id="GO:0030288">
    <property type="term" value="C:outer membrane-bounded periplasmic space"/>
    <property type="evidence" value="ECO:0007669"/>
    <property type="project" value="TreeGrafter"/>
</dbReference>
<dbReference type="EMBL" id="SEWF01000071">
    <property type="protein sequence ID" value="RYU92791.1"/>
    <property type="molecule type" value="Genomic_DNA"/>
</dbReference>
<evidence type="ECO:0000313" key="8">
    <source>
        <dbReference type="EMBL" id="RYU92791.1"/>
    </source>
</evidence>
<feature type="domain" description="PDZ" evidence="7">
    <location>
        <begin position="85"/>
        <end position="165"/>
    </location>
</feature>
<dbReference type="PROSITE" id="PS50106">
    <property type="entry name" value="PDZ"/>
    <property type="match status" value="1"/>
</dbReference>
<keyword evidence="4 5" id="KW-0720">Serine protease</keyword>
<evidence type="ECO:0000256" key="4">
    <source>
        <dbReference type="ARBA" id="ARBA00022825"/>
    </source>
</evidence>
<dbReference type="InterPro" id="IPR029045">
    <property type="entry name" value="ClpP/crotonase-like_dom_sf"/>
</dbReference>
<reference evidence="8 9" key="1">
    <citation type="submission" date="2019-02" db="EMBL/GenBank/DDBJ databases">
        <title>Bacterial novel species Emticicia sp. 17J42-9 isolated from soil.</title>
        <authorList>
            <person name="Jung H.-Y."/>
        </authorList>
    </citation>
    <scope>NUCLEOTIDE SEQUENCE [LARGE SCALE GENOMIC DNA]</scope>
    <source>
        <strain evidence="8 9">17J42-9</strain>
    </source>
</reference>
<keyword evidence="6" id="KW-0175">Coiled coil</keyword>
<evidence type="ECO:0000313" key="9">
    <source>
        <dbReference type="Proteomes" id="UP000293162"/>
    </source>
</evidence>
<dbReference type="InterPro" id="IPR001478">
    <property type="entry name" value="PDZ"/>
</dbReference>
<evidence type="ECO:0000256" key="5">
    <source>
        <dbReference type="RuleBase" id="RU004404"/>
    </source>
</evidence>
<accession>A0A4Q5LT63</accession>
<dbReference type="Gene3D" id="3.90.226.10">
    <property type="entry name" value="2-enoyl-CoA Hydratase, Chain A, domain 1"/>
    <property type="match status" value="1"/>
</dbReference>
<dbReference type="CDD" id="cd07560">
    <property type="entry name" value="Peptidase_S41_CPP"/>
    <property type="match status" value="1"/>
</dbReference>
<feature type="coiled-coil region" evidence="6">
    <location>
        <begin position="464"/>
        <end position="491"/>
    </location>
</feature>
<dbReference type="PANTHER" id="PTHR32060">
    <property type="entry name" value="TAIL-SPECIFIC PROTEASE"/>
    <property type="match status" value="1"/>
</dbReference>
<keyword evidence="3 5" id="KW-0378">Hydrolase</keyword>
<dbReference type="CDD" id="cd06782">
    <property type="entry name" value="cpPDZ_CPP-like"/>
    <property type="match status" value="1"/>
</dbReference>
<sequence>MKRIRKFSIIIFILLAIPFVAFKYDDRYFEIAKNLDIFATMFKELNAYYVDEINPNKAMRLSIESMLKQLDPYTNFFPEDDIEDYMTMATGKYNGIGATVSHQNNKHLVVMIYEGSPADKAGMKIGDEILKVDGVDVVSRKGIDMGRLMKGQTGTTVKMQIKRYGQNSPIDLTVGRDIVKTLNVPHSGMVNDEVGYIQLNDFTATAAKEVKSAFSELKAAGMKKLIFDLRGNPGGLLNMSVEICNVFLPKDQLIVETRGKVADWNKKFMSMENPMDTEIPIVVLVNSSSASAAEIVSGTLQDYDRAVVIGQRSFGKGLVQTTRDLTYNTKMKITTAKYYIPSGRCIQALDYSHRNPDGSVGKVPDSLKTAFKTKNGRTVYDGGGVDPDIKTEVPAMASVTANLLAKNVIFDYATKYYFEHANEKPQEKFTLKDSDYQDFTNWLKTRDFTYSTSMEKSLDNLEASAKKENSLDAVQENLKSLRDKISQSKQQDLIKNKADIKEQLEAEILSRYYYQKAMKFVSFERDKEVQEALKLFKDMPKYHSILKGGK</sequence>
<dbReference type="PANTHER" id="PTHR32060:SF30">
    <property type="entry name" value="CARBOXY-TERMINAL PROCESSING PROTEASE CTPA"/>
    <property type="match status" value="1"/>
</dbReference>
<keyword evidence="2 5" id="KW-0645">Protease</keyword>
<dbReference type="SUPFAM" id="SSF50156">
    <property type="entry name" value="PDZ domain-like"/>
    <property type="match status" value="1"/>
</dbReference>
<dbReference type="SMART" id="SM00228">
    <property type="entry name" value="PDZ"/>
    <property type="match status" value="1"/>
</dbReference>
<dbReference type="SUPFAM" id="SSF52096">
    <property type="entry name" value="ClpP/crotonase"/>
    <property type="match status" value="1"/>
</dbReference>
<dbReference type="Proteomes" id="UP000293162">
    <property type="component" value="Unassembled WGS sequence"/>
</dbReference>
<dbReference type="OrthoDB" id="9812068at2"/>
<dbReference type="SMART" id="SM00245">
    <property type="entry name" value="TSPc"/>
    <property type="match status" value="1"/>
</dbReference>
<comment type="similarity">
    <text evidence="1 5">Belongs to the peptidase S41A family.</text>
</comment>
<dbReference type="NCBIfam" id="TIGR00225">
    <property type="entry name" value="prc"/>
    <property type="match status" value="1"/>
</dbReference>
<comment type="caution">
    <text evidence="8">The sequence shown here is derived from an EMBL/GenBank/DDBJ whole genome shotgun (WGS) entry which is preliminary data.</text>
</comment>
<evidence type="ECO:0000256" key="2">
    <source>
        <dbReference type="ARBA" id="ARBA00022670"/>
    </source>
</evidence>